<evidence type="ECO:0000256" key="3">
    <source>
        <dbReference type="ARBA" id="ARBA00023054"/>
    </source>
</evidence>
<keyword evidence="7" id="KW-1185">Reference proteome</keyword>
<feature type="signal peptide" evidence="4">
    <location>
        <begin position="1"/>
        <end position="21"/>
    </location>
</feature>
<evidence type="ECO:0000256" key="1">
    <source>
        <dbReference type="ARBA" id="ARBA00004196"/>
    </source>
</evidence>
<organism evidence="6 7">
    <name type="scientific">Rhodanobacter ginsenosidimutans</name>
    <dbReference type="NCBI Taxonomy" id="490571"/>
    <lineage>
        <taxon>Bacteria</taxon>
        <taxon>Pseudomonadati</taxon>
        <taxon>Pseudomonadota</taxon>
        <taxon>Gammaproteobacteria</taxon>
        <taxon>Lysobacterales</taxon>
        <taxon>Rhodanobacteraceae</taxon>
        <taxon>Rhodanobacter</taxon>
    </lineage>
</organism>
<evidence type="ECO:0000313" key="6">
    <source>
        <dbReference type="EMBL" id="MFC5441141.1"/>
    </source>
</evidence>
<evidence type="ECO:0000313" key="7">
    <source>
        <dbReference type="Proteomes" id="UP001596018"/>
    </source>
</evidence>
<dbReference type="Gene3D" id="1.10.287.470">
    <property type="entry name" value="Helix hairpin bin"/>
    <property type="match status" value="1"/>
</dbReference>
<keyword evidence="2" id="KW-0808">Transferase</keyword>
<dbReference type="Proteomes" id="UP001596018">
    <property type="component" value="Unassembled WGS sequence"/>
</dbReference>
<comment type="caution">
    <text evidence="6">The sequence shown here is derived from an EMBL/GenBank/DDBJ whole genome shotgun (WGS) entry which is preliminary data.</text>
</comment>
<feature type="chain" id="PRO_5045456883" evidence="4">
    <location>
        <begin position="22"/>
        <end position="628"/>
    </location>
</feature>
<proteinExistence type="predicted"/>
<dbReference type="Gene3D" id="2.40.50.100">
    <property type="match status" value="1"/>
</dbReference>
<dbReference type="RefSeq" id="WP_377341617.1">
    <property type="nucleotide sequence ID" value="NZ_JALBWS010000010.1"/>
</dbReference>
<feature type="domain" description="TRAM" evidence="5">
    <location>
        <begin position="559"/>
        <end position="628"/>
    </location>
</feature>
<dbReference type="PROSITE" id="PS50926">
    <property type="entry name" value="TRAM"/>
    <property type="match status" value="1"/>
</dbReference>
<keyword evidence="3" id="KW-0175">Coiled coil</keyword>
<dbReference type="PANTHER" id="PTHR32347">
    <property type="entry name" value="EFFLUX SYSTEM COMPONENT YKNX-RELATED"/>
    <property type="match status" value="1"/>
</dbReference>
<evidence type="ECO:0000259" key="5">
    <source>
        <dbReference type="PROSITE" id="PS50926"/>
    </source>
</evidence>
<dbReference type="InterPro" id="IPR050465">
    <property type="entry name" value="UPF0194_transport"/>
</dbReference>
<protein>
    <submittedName>
        <fullName evidence="6">HlyD family secretion protein</fullName>
    </submittedName>
</protein>
<dbReference type="InterPro" id="IPR002792">
    <property type="entry name" value="TRAM_dom"/>
</dbReference>
<gene>
    <name evidence="6" type="ORF">ACFPK0_14030</name>
</gene>
<dbReference type="Gene3D" id="2.40.30.170">
    <property type="match status" value="2"/>
</dbReference>
<name>A0ABW0K0A3_9GAMM</name>
<evidence type="ECO:0000256" key="2">
    <source>
        <dbReference type="ARBA" id="ARBA00022679"/>
    </source>
</evidence>
<dbReference type="PANTHER" id="PTHR32347:SF23">
    <property type="entry name" value="BLL5650 PROTEIN"/>
    <property type="match status" value="1"/>
</dbReference>
<dbReference type="SUPFAM" id="SSF111369">
    <property type="entry name" value="HlyD-like secretion proteins"/>
    <property type="match status" value="1"/>
</dbReference>
<sequence>MILRFDSLVWSLALLPLPVSATVFSGEVQVTGAQEILTPSSMSSPVVLRYYVDDGARVKKGDDLLRIDAGPAETQLRTLQTQLEQVTVNNAKEVAELELKQADAELALADAQADRDTAAIDAVIPKSLISALDYDRYQGEMQRTDSVLALKKLQVTQAVEAVARRREDSELELRKLRLSLDFYQGQVTGAVVHATRDGTVTHGVDNLFGSVGRYEEGSLSYPGTEVGEVVGDGDRYTVRGWVLEPDRVGLRIGQPLQLHFDALPGSSVRGSIEAISGASTSKSEWGNGRYYEVEIALPDKFDLPLRQGMSVRADSDVDDVDAPAASPAVVSAETLEMDGEIYAQRSLAISPPVVDGMWQMTVAQMAGDGDMVKKGDMLVVFEGAEVLKNLTAKQGELAEKVRKREQLRLDLADRAREAELATAQAQAEMEKARRKADQPMDYIARVDYQKLVVARRKAEQRLSLIAHRQHVATLERVAEQRMADEEVVQLEGDVKQLNESFATLTVRAPRDGIVLHQNDWRGGKTDVGSQVWRGQSVAQMPELSTLAVRAALPERDLTHVRQGQRVSVILAGGGDRSLGGSIAEVGGTVHSKSRVAAVPVVDLVVKLDPGRFNLKPGQSVQVRIPVAK</sequence>
<accession>A0ABW0K0A3</accession>
<evidence type="ECO:0000256" key="4">
    <source>
        <dbReference type="SAM" id="SignalP"/>
    </source>
</evidence>
<comment type="subcellular location">
    <subcellularLocation>
        <location evidence="1">Cell envelope</location>
    </subcellularLocation>
</comment>
<reference evidence="7" key="1">
    <citation type="journal article" date="2019" name="Int. J. Syst. Evol. Microbiol.">
        <title>The Global Catalogue of Microorganisms (GCM) 10K type strain sequencing project: providing services to taxonomists for standard genome sequencing and annotation.</title>
        <authorList>
            <consortium name="The Broad Institute Genomics Platform"/>
            <consortium name="The Broad Institute Genome Sequencing Center for Infectious Disease"/>
            <person name="Wu L."/>
            <person name="Ma J."/>
        </authorList>
    </citation>
    <scope>NUCLEOTIDE SEQUENCE [LARGE SCALE GENOMIC DNA]</scope>
    <source>
        <strain evidence="7">KACC 12822</strain>
    </source>
</reference>
<keyword evidence="4" id="KW-0732">Signal</keyword>
<dbReference type="EMBL" id="JBHSMM010000004">
    <property type="protein sequence ID" value="MFC5441141.1"/>
    <property type="molecule type" value="Genomic_DNA"/>
</dbReference>